<keyword evidence="2" id="KW-1185">Reference proteome</keyword>
<protein>
    <submittedName>
        <fullName evidence="1">DUF4238 domain-containing protein</fullName>
    </submittedName>
</protein>
<proteinExistence type="predicted"/>
<dbReference type="InterPro" id="IPR025332">
    <property type="entry name" value="DUF4238"/>
</dbReference>
<accession>A0A4R9LWX4</accession>
<name>A0A4R9LWX4_9LEPT</name>
<gene>
    <name evidence="1" type="ORF">EHS15_16105</name>
</gene>
<dbReference type="EMBL" id="RQHW01000061">
    <property type="protein sequence ID" value="TGN17782.1"/>
    <property type="molecule type" value="Genomic_DNA"/>
</dbReference>
<evidence type="ECO:0000313" key="1">
    <source>
        <dbReference type="EMBL" id="TGN17782.1"/>
    </source>
</evidence>
<dbReference type="AlphaFoldDB" id="A0A4R9LWX4"/>
<reference evidence="1" key="1">
    <citation type="journal article" date="2019" name="PLoS Negl. Trop. Dis.">
        <title>Revisiting the worldwide diversity of Leptospira species in the environment.</title>
        <authorList>
            <person name="Vincent A.T."/>
            <person name="Schiettekatte O."/>
            <person name="Bourhy P."/>
            <person name="Veyrier F.J."/>
            <person name="Picardeau M."/>
        </authorList>
    </citation>
    <scope>NUCLEOTIDE SEQUENCE [LARGE SCALE GENOMIC DNA]</scope>
    <source>
        <strain evidence="1">201300427</strain>
    </source>
</reference>
<dbReference type="RefSeq" id="WP_135761619.1">
    <property type="nucleotide sequence ID" value="NZ_RQHW01000061.1"/>
</dbReference>
<organism evidence="1 2">
    <name type="scientific">Leptospira idonii</name>
    <dbReference type="NCBI Taxonomy" id="1193500"/>
    <lineage>
        <taxon>Bacteria</taxon>
        <taxon>Pseudomonadati</taxon>
        <taxon>Spirochaetota</taxon>
        <taxon>Spirochaetia</taxon>
        <taxon>Leptospirales</taxon>
        <taxon>Leptospiraceae</taxon>
        <taxon>Leptospira</taxon>
    </lineage>
</organism>
<comment type="caution">
    <text evidence="1">The sequence shown here is derived from an EMBL/GenBank/DDBJ whole genome shotgun (WGS) entry which is preliminary data.</text>
</comment>
<dbReference type="Pfam" id="PF14022">
    <property type="entry name" value="DUF4238"/>
    <property type="match status" value="1"/>
</dbReference>
<dbReference type="OrthoDB" id="581042at2"/>
<evidence type="ECO:0000313" key="2">
    <source>
        <dbReference type="Proteomes" id="UP000298058"/>
    </source>
</evidence>
<dbReference type="Proteomes" id="UP000298058">
    <property type="component" value="Unassembled WGS sequence"/>
</dbReference>
<sequence length="278" mass="32653">MKKNQHYVWRHYLKPWTKNDKIWCKRDEKIFNTSLNNVAQENYFYVLETLSSDELAIIRNILDKIDETAIPVMESNIDILVKASNSKGDEKKEYLENYHTFIENIGKPLLESLYKGDLEMLNIQRNRDNFSYFLGLQYTRTKKIRHSLMKDFEPLFQKPEHKTINIETISHALAFLSADFLGNWISSDGNFTLIRNNTDIDFLTSDQPIYNHAFNFESWGSPEQMELFYPITPSLGLLISSKKIPHFDASSELISYYNNKLVSESEEFIFSTNESQLK</sequence>